<keyword evidence="2" id="KW-1185">Reference proteome</keyword>
<dbReference type="AlphaFoldDB" id="A0A0H2YSR2"/>
<dbReference type="STRING" id="195103.CPF_1083"/>
<dbReference type="EMBL" id="CP000246">
    <property type="protein sequence ID" value="ABG83784.1"/>
    <property type="molecule type" value="Genomic_DNA"/>
</dbReference>
<dbReference type="PaxDb" id="195103-CPF_1083"/>
<reference evidence="1 2" key="1">
    <citation type="journal article" date="2006" name="Genome Res.">
        <title>Skewed genomic variability in strains of the toxigenic bacterial pathogen, Clostridium perfringens.</title>
        <authorList>
            <person name="Myers G.S."/>
            <person name="Rasko D.A."/>
            <person name="Cheung J.K."/>
            <person name="Ravel J."/>
            <person name="Seshadri R."/>
            <person name="Deboy R.T."/>
            <person name="Ren Q."/>
            <person name="Varga J."/>
            <person name="Awad M.M."/>
            <person name="Brinkac L.M."/>
            <person name="Daugherty S.C."/>
            <person name="Haft D.H."/>
            <person name="Dodson R.J."/>
            <person name="Madupu R."/>
            <person name="Nelson W.C."/>
            <person name="Rosovitz M.J."/>
            <person name="Sullivan S.A."/>
            <person name="Khouri H."/>
            <person name="Dimitrov G.I."/>
            <person name="Watkins K.L."/>
            <person name="Mulligan S."/>
            <person name="Benton J."/>
            <person name="Radune D."/>
            <person name="Fisher D.J."/>
            <person name="Atkins H.S."/>
            <person name="Hiscox T."/>
            <person name="Jost B.H."/>
            <person name="Billington S.J."/>
            <person name="Songer J.G."/>
            <person name="McClane B.A."/>
            <person name="Titball R.W."/>
            <person name="Rood J.I."/>
            <person name="Melville S.B."/>
            <person name="Paulsen I.T."/>
        </authorList>
    </citation>
    <scope>NUCLEOTIDE SEQUENCE [LARGE SCALE GENOMIC DNA]</scope>
    <source>
        <strain evidence="2">ATCC 13124 / DSM 756 / JCM 1290 / NCIMB 6125 / NCTC 8237 / S 107 / Type A</strain>
    </source>
</reference>
<organism evidence="1 2">
    <name type="scientific">Clostridium perfringens (strain ATCC 13124 / DSM 756 / JCM 1290 / NCIMB 6125 / NCTC 8237 / Type A)</name>
    <dbReference type="NCBI Taxonomy" id="195103"/>
    <lineage>
        <taxon>Bacteria</taxon>
        <taxon>Bacillati</taxon>
        <taxon>Bacillota</taxon>
        <taxon>Clostridia</taxon>
        <taxon>Eubacteriales</taxon>
        <taxon>Clostridiaceae</taxon>
        <taxon>Clostridium</taxon>
    </lineage>
</organism>
<dbReference type="HOGENOM" id="CLU_3231854_0_0_9"/>
<dbReference type="Proteomes" id="UP000001823">
    <property type="component" value="Chromosome"/>
</dbReference>
<protein>
    <submittedName>
        <fullName evidence="1">Uncharacterized protein</fullName>
    </submittedName>
</protein>
<proteinExistence type="predicted"/>
<accession>A0A0H2YSR2</accession>
<name>A0A0H2YSR2_CLOP1</name>
<sequence>MKKYEFIFIIILYKQIWKNLNRVVLKIYTINEKRIYNGKNKRM</sequence>
<dbReference type="KEGG" id="cpf:CPF_1083"/>
<evidence type="ECO:0000313" key="2">
    <source>
        <dbReference type="Proteomes" id="UP000001823"/>
    </source>
</evidence>
<gene>
    <name evidence="1" type="ordered locus">CPF_1083</name>
</gene>
<evidence type="ECO:0000313" key="1">
    <source>
        <dbReference type="EMBL" id="ABG83784.1"/>
    </source>
</evidence>